<accession>A0A0A9F3P5</accession>
<keyword evidence="1" id="KW-0732">Signal</keyword>
<evidence type="ECO:0000256" key="1">
    <source>
        <dbReference type="SAM" id="SignalP"/>
    </source>
</evidence>
<sequence length="41" mass="4594">MHLLLHWMVTYLLLVVAMACHGITQWNAIVQGIMSGRNAPC</sequence>
<protein>
    <submittedName>
        <fullName evidence="2">Uncharacterized protein</fullName>
    </submittedName>
</protein>
<feature type="signal peptide" evidence="1">
    <location>
        <begin position="1"/>
        <end position="19"/>
    </location>
</feature>
<reference evidence="2" key="2">
    <citation type="journal article" date="2015" name="Data Brief">
        <title>Shoot transcriptome of the giant reed, Arundo donax.</title>
        <authorList>
            <person name="Barrero R.A."/>
            <person name="Guerrero F.D."/>
            <person name="Moolhuijzen P."/>
            <person name="Goolsby J.A."/>
            <person name="Tidwell J."/>
            <person name="Bellgard S.E."/>
            <person name="Bellgard M.I."/>
        </authorList>
    </citation>
    <scope>NUCLEOTIDE SEQUENCE</scope>
    <source>
        <tissue evidence="2">Shoot tissue taken approximately 20 cm above the soil surface</tissue>
    </source>
</reference>
<dbReference type="EMBL" id="GBRH01190934">
    <property type="protein sequence ID" value="JAE06962.1"/>
    <property type="molecule type" value="Transcribed_RNA"/>
</dbReference>
<proteinExistence type="predicted"/>
<organism evidence="2">
    <name type="scientific">Arundo donax</name>
    <name type="common">Giant reed</name>
    <name type="synonym">Donax arundinaceus</name>
    <dbReference type="NCBI Taxonomy" id="35708"/>
    <lineage>
        <taxon>Eukaryota</taxon>
        <taxon>Viridiplantae</taxon>
        <taxon>Streptophyta</taxon>
        <taxon>Embryophyta</taxon>
        <taxon>Tracheophyta</taxon>
        <taxon>Spermatophyta</taxon>
        <taxon>Magnoliopsida</taxon>
        <taxon>Liliopsida</taxon>
        <taxon>Poales</taxon>
        <taxon>Poaceae</taxon>
        <taxon>PACMAD clade</taxon>
        <taxon>Arundinoideae</taxon>
        <taxon>Arundineae</taxon>
        <taxon>Arundo</taxon>
    </lineage>
</organism>
<reference evidence="2" key="1">
    <citation type="submission" date="2014-09" db="EMBL/GenBank/DDBJ databases">
        <authorList>
            <person name="Magalhaes I.L.F."/>
            <person name="Oliveira U."/>
            <person name="Santos F.R."/>
            <person name="Vidigal T.H.D.A."/>
            <person name="Brescovit A.D."/>
            <person name="Santos A.J."/>
        </authorList>
    </citation>
    <scope>NUCLEOTIDE SEQUENCE</scope>
    <source>
        <tissue evidence="2">Shoot tissue taken approximately 20 cm above the soil surface</tissue>
    </source>
</reference>
<feature type="chain" id="PRO_5002064546" evidence="1">
    <location>
        <begin position="20"/>
        <end position="41"/>
    </location>
</feature>
<name>A0A0A9F3P5_ARUDO</name>
<evidence type="ECO:0000313" key="2">
    <source>
        <dbReference type="EMBL" id="JAE06962.1"/>
    </source>
</evidence>
<dbReference type="AlphaFoldDB" id="A0A0A9F3P5"/>